<dbReference type="Gene3D" id="3.40.50.300">
    <property type="entry name" value="P-loop containing nucleotide triphosphate hydrolases"/>
    <property type="match status" value="1"/>
</dbReference>
<feature type="non-terminal residue" evidence="1">
    <location>
        <position position="1"/>
    </location>
</feature>
<reference evidence="1" key="1">
    <citation type="submission" date="2018-05" db="EMBL/GenBank/DDBJ databases">
        <authorList>
            <person name="Lanie J.A."/>
            <person name="Ng W.-L."/>
            <person name="Kazmierczak K.M."/>
            <person name="Andrzejewski T.M."/>
            <person name="Davidsen T.M."/>
            <person name="Wayne K.J."/>
            <person name="Tettelin H."/>
            <person name="Glass J.I."/>
            <person name="Rusch D."/>
            <person name="Podicherti R."/>
            <person name="Tsui H.-C.T."/>
            <person name="Winkler M.E."/>
        </authorList>
    </citation>
    <scope>NUCLEOTIDE SEQUENCE</scope>
</reference>
<accession>A0A382RI52</accession>
<evidence type="ECO:0000313" key="1">
    <source>
        <dbReference type="EMBL" id="SVC96658.1"/>
    </source>
</evidence>
<dbReference type="EMBL" id="UINC01121473">
    <property type="protein sequence ID" value="SVC96658.1"/>
    <property type="molecule type" value="Genomic_DNA"/>
</dbReference>
<sequence>VRLLLIGPPGSGKGTQAKYLVENF</sequence>
<proteinExistence type="predicted"/>
<organism evidence="1">
    <name type="scientific">marine metagenome</name>
    <dbReference type="NCBI Taxonomy" id="408172"/>
    <lineage>
        <taxon>unclassified sequences</taxon>
        <taxon>metagenomes</taxon>
        <taxon>ecological metagenomes</taxon>
    </lineage>
</organism>
<dbReference type="InterPro" id="IPR027417">
    <property type="entry name" value="P-loop_NTPase"/>
</dbReference>
<dbReference type="AlphaFoldDB" id="A0A382RI52"/>
<protein>
    <recommendedName>
        <fullName evidence="2">Adenylate kinase active site lid domain-containing protein</fullName>
    </recommendedName>
</protein>
<feature type="non-terminal residue" evidence="1">
    <location>
        <position position="24"/>
    </location>
</feature>
<name>A0A382RI52_9ZZZZ</name>
<gene>
    <name evidence="1" type="ORF">METZ01_LOCUS349512</name>
</gene>
<dbReference type="SUPFAM" id="SSF52540">
    <property type="entry name" value="P-loop containing nucleoside triphosphate hydrolases"/>
    <property type="match status" value="1"/>
</dbReference>
<evidence type="ECO:0008006" key="2">
    <source>
        <dbReference type="Google" id="ProtNLM"/>
    </source>
</evidence>